<gene>
    <name evidence="1" type="ORF">COLO4_10958</name>
</gene>
<reference evidence="2" key="1">
    <citation type="submission" date="2013-09" db="EMBL/GenBank/DDBJ databases">
        <title>Corchorus olitorius genome sequencing.</title>
        <authorList>
            <person name="Alam M."/>
            <person name="Haque M.S."/>
            <person name="Islam M.S."/>
            <person name="Emdad E.M."/>
            <person name="Islam M.M."/>
            <person name="Ahmed B."/>
            <person name="Halim A."/>
            <person name="Hossen Q.M.M."/>
            <person name="Hossain M.Z."/>
            <person name="Ahmed R."/>
            <person name="Khan M.M."/>
            <person name="Islam R."/>
            <person name="Rashid M.M."/>
            <person name="Khan S.A."/>
            <person name="Rahman M.S."/>
            <person name="Alam M."/>
            <person name="Yahiya A.S."/>
            <person name="Khan M.S."/>
            <person name="Azam M.S."/>
            <person name="Haque T."/>
            <person name="Lashkar M.Z.H."/>
            <person name="Akhand A.I."/>
            <person name="Morshed G."/>
            <person name="Roy S."/>
            <person name="Uddin K.S."/>
            <person name="Rabeya T."/>
            <person name="Hossain A.S."/>
            <person name="Chowdhury A."/>
            <person name="Snigdha A.R."/>
            <person name="Mortoza M.S."/>
            <person name="Matin S.A."/>
            <person name="Hoque S.M.E."/>
            <person name="Islam M.K."/>
            <person name="Roy D.K."/>
            <person name="Haider R."/>
            <person name="Moosa M.M."/>
            <person name="Elias S.M."/>
            <person name="Hasan A.M."/>
            <person name="Jahan S."/>
            <person name="Shafiuddin M."/>
            <person name="Mahmood N."/>
            <person name="Shommy N.S."/>
        </authorList>
    </citation>
    <scope>NUCLEOTIDE SEQUENCE [LARGE SCALE GENOMIC DNA]</scope>
    <source>
        <strain evidence="2">cv. O-4</strain>
    </source>
</reference>
<protein>
    <submittedName>
        <fullName evidence="1">Uncharacterized protein</fullName>
    </submittedName>
</protein>
<evidence type="ECO:0000313" key="2">
    <source>
        <dbReference type="Proteomes" id="UP000187203"/>
    </source>
</evidence>
<comment type="caution">
    <text evidence="1">The sequence shown here is derived from an EMBL/GenBank/DDBJ whole genome shotgun (WGS) entry which is preliminary data.</text>
</comment>
<organism evidence="1 2">
    <name type="scientific">Corchorus olitorius</name>
    <dbReference type="NCBI Taxonomy" id="93759"/>
    <lineage>
        <taxon>Eukaryota</taxon>
        <taxon>Viridiplantae</taxon>
        <taxon>Streptophyta</taxon>
        <taxon>Embryophyta</taxon>
        <taxon>Tracheophyta</taxon>
        <taxon>Spermatophyta</taxon>
        <taxon>Magnoliopsida</taxon>
        <taxon>eudicotyledons</taxon>
        <taxon>Gunneridae</taxon>
        <taxon>Pentapetalae</taxon>
        <taxon>rosids</taxon>
        <taxon>malvids</taxon>
        <taxon>Malvales</taxon>
        <taxon>Malvaceae</taxon>
        <taxon>Grewioideae</taxon>
        <taxon>Apeibeae</taxon>
        <taxon>Corchorus</taxon>
    </lineage>
</organism>
<proteinExistence type="predicted"/>
<sequence length="38" mass="4078">MKANRDYIMPGNVFISGPILGPLRFLGQPDHPGQSVGP</sequence>
<dbReference type="Proteomes" id="UP000187203">
    <property type="component" value="Unassembled WGS sequence"/>
</dbReference>
<keyword evidence="2" id="KW-1185">Reference proteome</keyword>
<accession>A0A1R3K6B1</accession>
<dbReference type="EMBL" id="AWUE01014607">
    <property type="protein sequence ID" value="OMP02620.1"/>
    <property type="molecule type" value="Genomic_DNA"/>
</dbReference>
<evidence type="ECO:0000313" key="1">
    <source>
        <dbReference type="EMBL" id="OMP02620.1"/>
    </source>
</evidence>
<dbReference type="AlphaFoldDB" id="A0A1R3K6B1"/>
<name>A0A1R3K6B1_9ROSI</name>